<evidence type="ECO:0000313" key="4">
    <source>
        <dbReference type="EMBL" id="KAF2158409.1"/>
    </source>
</evidence>
<dbReference type="GeneID" id="54563457"/>
<dbReference type="RefSeq" id="XP_033659298.1">
    <property type="nucleotide sequence ID" value="XM_033810185.1"/>
</dbReference>
<accession>A0A6A6BXZ5</accession>
<keyword evidence="1" id="KW-0863">Zinc-finger</keyword>
<organism evidence="4 5">
    <name type="scientific">Zasmidium cellare ATCC 36951</name>
    <dbReference type="NCBI Taxonomy" id="1080233"/>
    <lineage>
        <taxon>Eukaryota</taxon>
        <taxon>Fungi</taxon>
        <taxon>Dikarya</taxon>
        <taxon>Ascomycota</taxon>
        <taxon>Pezizomycotina</taxon>
        <taxon>Dothideomycetes</taxon>
        <taxon>Dothideomycetidae</taxon>
        <taxon>Mycosphaerellales</taxon>
        <taxon>Mycosphaerellaceae</taxon>
        <taxon>Zasmidium</taxon>
    </lineage>
</organism>
<dbReference type="Proteomes" id="UP000799537">
    <property type="component" value="Unassembled WGS sequence"/>
</dbReference>
<evidence type="ECO:0000313" key="5">
    <source>
        <dbReference type="Proteomes" id="UP000799537"/>
    </source>
</evidence>
<dbReference type="InterPro" id="IPR039327">
    <property type="entry name" value="CON7-like"/>
</dbReference>
<dbReference type="PANTHER" id="PTHR36167:SF3">
    <property type="entry name" value="C2H2 FINGER DOMAIN TRANSCRIPTION FACTOR (EUROFUNG)-RELATED"/>
    <property type="match status" value="1"/>
</dbReference>
<dbReference type="PROSITE" id="PS50157">
    <property type="entry name" value="ZINC_FINGER_C2H2_2"/>
    <property type="match status" value="1"/>
</dbReference>
<name>A0A6A6BXZ5_ZASCE</name>
<keyword evidence="1" id="KW-0862">Zinc</keyword>
<evidence type="ECO:0000256" key="1">
    <source>
        <dbReference type="PROSITE-ProRule" id="PRU00042"/>
    </source>
</evidence>
<dbReference type="GO" id="GO:0008270">
    <property type="term" value="F:zinc ion binding"/>
    <property type="evidence" value="ECO:0007669"/>
    <property type="project" value="UniProtKB-KW"/>
</dbReference>
<keyword evidence="1" id="KW-0479">Metal-binding</keyword>
<dbReference type="InterPro" id="IPR013087">
    <property type="entry name" value="Znf_C2H2_type"/>
</dbReference>
<dbReference type="EMBL" id="ML993671">
    <property type="protein sequence ID" value="KAF2158409.1"/>
    <property type="molecule type" value="Genomic_DNA"/>
</dbReference>
<dbReference type="Gene3D" id="3.30.160.60">
    <property type="entry name" value="Classic Zinc Finger"/>
    <property type="match status" value="1"/>
</dbReference>
<sequence>MSPSTAADTPIQTIAEKHHPGPQTLMAQKGGGPPSDRLRTSDHPSNCFPTTLSSPDYAAPGYRSRYSVQHQIAPQYHGQAMAWYGFPELARRNQQHTGNVFSPATFRDTATGRLCVQTRWPQSTKRPRKRFGEVERLYKCIWDGCDKSYGTLGHLNAHVVMKSHGLKRSPAEFKEIREKKKAAENKGKTQMAAKSDHDTSLARGTYVQPQMMHLGGGSRPSIAYHAANGQSPLQYAQPQPVNCTQQHDVRGYGESPYGHGGPPYRQGVDTLCCPAK</sequence>
<feature type="compositionally biased region" description="Polar residues" evidence="2">
    <location>
        <begin position="1"/>
        <end position="12"/>
    </location>
</feature>
<evidence type="ECO:0000259" key="3">
    <source>
        <dbReference type="PROSITE" id="PS50157"/>
    </source>
</evidence>
<proteinExistence type="predicted"/>
<gene>
    <name evidence="4" type="ORF">M409DRAFT_31073</name>
</gene>
<dbReference type="GO" id="GO:0006355">
    <property type="term" value="P:regulation of DNA-templated transcription"/>
    <property type="evidence" value="ECO:0007669"/>
    <property type="project" value="InterPro"/>
</dbReference>
<feature type="domain" description="C2H2-type" evidence="3">
    <location>
        <begin position="138"/>
        <end position="169"/>
    </location>
</feature>
<dbReference type="AlphaFoldDB" id="A0A6A6BXZ5"/>
<dbReference type="OrthoDB" id="1939603at2759"/>
<evidence type="ECO:0000256" key="2">
    <source>
        <dbReference type="SAM" id="MobiDB-lite"/>
    </source>
</evidence>
<dbReference type="PANTHER" id="PTHR36167">
    <property type="entry name" value="C2H2 FINGER DOMAIN TRANSCRIPTION FACTOR (EUROFUNG)-RELATED"/>
    <property type="match status" value="1"/>
</dbReference>
<dbReference type="PROSITE" id="PS00028">
    <property type="entry name" value="ZINC_FINGER_C2H2_1"/>
    <property type="match status" value="1"/>
</dbReference>
<feature type="region of interest" description="Disordered" evidence="2">
    <location>
        <begin position="1"/>
        <end position="52"/>
    </location>
</feature>
<feature type="compositionally biased region" description="Polar residues" evidence="2">
    <location>
        <begin position="43"/>
        <end position="52"/>
    </location>
</feature>
<reference evidence="4" key="1">
    <citation type="journal article" date="2020" name="Stud. Mycol.">
        <title>101 Dothideomycetes genomes: a test case for predicting lifestyles and emergence of pathogens.</title>
        <authorList>
            <person name="Haridas S."/>
            <person name="Albert R."/>
            <person name="Binder M."/>
            <person name="Bloem J."/>
            <person name="Labutti K."/>
            <person name="Salamov A."/>
            <person name="Andreopoulos B."/>
            <person name="Baker S."/>
            <person name="Barry K."/>
            <person name="Bills G."/>
            <person name="Bluhm B."/>
            <person name="Cannon C."/>
            <person name="Castanera R."/>
            <person name="Culley D."/>
            <person name="Daum C."/>
            <person name="Ezra D."/>
            <person name="Gonzalez J."/>
            <person name="Henrissat B."/>
            <person name="Kuo A."/>
            <person name="Liang C."/>
            <person name="Lipzen A."/>
            <person name="Lutzoni F."/>
            <person name="Magnuson J."/>
            <person name="Mondo S."/>
            <person name="Nolan M."/>
            <person name="Ohm R."/>
            <person name="Pangilinan J."/>
            <person name="Park H.-J."/>
            <person name="Ramirez L."/>
            <person name="Alfaro M."/>
            <person name="Sun H."/>
            <person name="Tritt A."/>
            <person name="Yoshinaga Y."/>
            <person name="Zwiers L.-H."/>
            <person name="Turgeon B."/>
            <person name="Goodwin S."/>
            <person name="Spatafora J."/>
            <person name="Crous P."/>
            <person name="Grigoriev I."/>
        </authorList>
    </citation>
    <scope>NUCLEOTIDE SEQUENCE</scope>
    <source>
        <strain evidence="4">ATCC 36951</strain>
    </source>
</reference>
<protein>
    <recommendedName>
        <fullName evidence="3">C2H2-type domain-containing protein</fullName>
    </recommendedName>
</protein>
<keyword evidence="5" id="KW-1185">Reference proteome</keyword>